<accession>B3FJ77</accession>
<name>B3FJ77_BP201</name>
<dbReference type="KEGG" id="vg:6372704"/>
<sequence>MYELVRARYRRDRRDGRWAEADLADEPIGTLSANYGDIYLYIEYPGAGSPVLKALHWSNVEYTLNGVDPMLTVQQWLTSIGNKTLPFDAQLPNEKLRLVKYAQAWHCGYDIQAAPANGHIDQDISVHYKDDLVLTHPKFKPQVIRDNCLISVNGYFHLTDWTVNGVRIIDGNKTVLRSNDNQIGLYSFETIGKLKFVPITDEMIIASSEDTPLWDATYLKLPSDVDIKDKTVLLVTGGYLNVLSDVYERVNDNTWRLSFGRMMFLNRYIQSVKDMDLSSLGLESDPDSETLFNAQQLKDDSVIRAYLKLSQSFFVIVDSPTFFQSFEPVQYLNEPGRFIDGKQEQLPMVGAYGKMLDYHIIKEPGMAKSQLAPTVEQLYVYCATMNQRNNYDAHHRPWLQQKAVNGGRYPAQPVKNETAYFRIIGVEG</sequence>
<evidence type="ECO:0000313" key="1">
    <source>
        <dbReference type="EMBL" id="ABY63044.1"/>
    </source>
</evidence>
<keyword evidence="2" id="KW-1185">Reference proteome</keyword>
<organism evidence="1 2">
    <name type="scientific">Pseudomonas phage 201phi2-1</name>
    <name type="common">Pseudomonas chlororaphis phage 201phi2-1</name>
    <dbReference type="NCBI Taxonomy" id="198110"/>
    <lineage>
        <taxon>Viruses</taxon>
        <taxon>Duplodnaviria</taxon>
        <taxon>Heunggongvirae</taxon>
        <taxon>Uroviricota</taxon>
        <taxon>Caudoviricetes</taxon>
        <taxon>Chimalliviridae</taxon>
        <taxon>Serwervirus</taxon>
        <taxon>Serwervirus 201phi21</taxon>
    </lineage>
</organism>
<evidence type="ECO:0000313" key="2">
    <source>
        <dbReference type="Proteomes" id="UP000002421"/>
    </source>
</evidence>
<dbReference type="EMBL" id="EU197055">
    <property type="protein sequence ID" value="ABY63044.1"/>
    <property type="molecule type" value="Genomic_DNA"/>
</dbReference>
<dbReference type="RefSeq" id="YP_001956938.1">
    <property type="nucleotide sequence ID" value="NC_010821.1"/>
</dbReference>
<proteinExistence type="predicted"/>
<reference evidence="1 2" key="1">
    <citation type="journal article" date="2008" name="Virology">
        <title>Characterization of Pseudomonas chlororaphis myovirus 201varphi2-1 via genomic sequencing, mass spectrometry, and electron microscopy.</title>
        <authorList>
            <person name="Thomas J.A."/>
            <person name="Rolando M.R."/>
            <person name="Carroll C.A."/>
            <person name="Shen P.S."/>
            <person name="Belnap D.M."/>
            <person name="Weintraub S.T."/>
            <person name="Serwer P."/>
            <person name="Hardies S.C."/>
        </authorList>
    </citation>
    <scope>NUCLEOTIDE SEQUENCE</scope>
</reference>
<protein>
    <submittedName>
        <fullName evidence="1">Virion structural protein</fullName>
    </submittedName>
</protein>
<dbReference type="Proteomes" id="UP000002421">
    <property type="component" value="Segment"/>
</dbReference>
<dbReference type="OrthoDB" id="7055at10239"/>
<organismHost>
    <name type="scientific">Pseudomonas chlororaphis</name>
    <dbReference type="NCBI Taxonomy" id="587753"/>
</organismHost>
<gene>
    <name evidence="1" type="ORF">201phi2-1p215</name>
</gene>